<gene>
    <name evidence="2" type="ORF">OVA965_LOCUS25197</name>
    <name evidence="3" type="ORF">TMI583_LOCUS25923</name>
</gene>
<evidence type="ECO:0000313" key="3">
    <source>
        <dbReference type="EMBL" id="CAF4035105.1"/>
    </source>
</evidence>
<evidence type="ECO:0000256" key="1">
    <source>
        <dbReference type="SAM" id="MobiDB-lite"/>
    </source>
</evidence>
<name>A0A8S2ESG1_9BILA</name>
<sequence>MSNSQDNSELLEGNIDVKNLKSLSVDELNEILEYWPKLDELPEEIQTNTIYRLYLNQETCEFFFQAATVYKTMVGQSTTESPRDLVQVSHYRQRVLDNNRLSHDELLNVLILTRELSDFIKIFNVAPRLNLVLMHDAAYELFGYLLVKTGSVVPLYYDTTFDIGDYYVSILTYTNTLFVEEPIIPLAVLLHETKEQECHDELIKTLHKYKQIETKCVLITDGEWALQNSFTDVFLALQTLRCHNHSEKDMKKWLRTNFNILHRGIANQATETSTSATTTSITTPPVSQSVTTTTSAPTNKTANDLYKETKDKFVKQHL</sequence>
<feature type="non-terminal residue" evidence="2">
    <location>
        <position position="1"/>
    </location>
</feature>
<dbReference type="EMBL" id="CAJNOK010015516">
    <property type="protein sequence ID" value="CAF1227020.1"/>
    <property type="molecule type" value="Genomic_DNA"/>
</dbReference>
<accession>A0A8S2ESG1</accession>
<protein>
    <submittedName>
        <fullName evidence="2">Uncharacterized protein</fullName>
    </submittedName>
</protein>
<dbReference type="Proteomes" id="UP000677228">
    <property type="component" value="Unassembled WGS sequence"/>
</dbReference>
<evidence type="ECO:0000313" key="4">
    <source>
        <dbReference type="Proteomes" id="UP000677228"/>
    </source>
</evidence>
<feature type="compositionally biased region" description="Low complexity" evidence="1">
    <location>
        <begin position="271"/>
        <end position="298"/>
    </location>
</feature>
<evidence type="ECO:0000313" key="2">
    <source>
        <dbReference type="EMBL" id="CAF1227020.1"/>
    </source>
</evidence>
<feature type="region of interest" description="Disordered" evidence="1">
    <location>
        <begin position="271"/>
        <end position="301"/>
    </location>
</feature>
<dbReference type="Proteomes" id="UP000682733">
    <property type="component" value="Unassembled WGS sequence"/>
</dbReference>
<organism evidence="2 4">
    <name type="scientific">Didymodactylos carnosus</name>
    <dbReference type="NCBI Taxonomy" id="1234261"/>
    <lineage>
        <taxon>Eukaryota</taxon>
        <taxon>Metazoa</taxon>
        <taxon>Spiralia</taxon>
        <taxon>Gnathifera</taxon>
        <taxon>Rotifera</taxon>
        <taxon>Eurotatoria</taxon>
        <taxon>Bdelloidea</taxon>
        <taxon>Philodinida</taxon>
        <taxon>Philodinidae</taxon>
        <taxon>Didymodactylos</taxon>
    </lineage>
</organism>
<comment type="caution">
    <text evidence="2">The sequence shown here is derived from an EMBL/GenBank/DDBJ whole genome shotgun (WGS) entry which is preliminary data.</text>
</comment>
<dbReference type="EMBL" id="CAJOBA010037059">
    <property type="protein sequence ID" value="CAF4035105.1"/>
    <property type="molecule type" value="Genomic_DNA"/>
</dbReference>
<dbReference type="AlphaFoldDB" id="A0A8S2ESG1"/>
<reference evidence="2" key="1">
    <citation type="submission" date="2021-02" db="EMBL/GenBank/DDBJ databases">
        <authorList>
            <person name="Nowell W R."/>
        </authorList>
    </citation>
    <scope>NUCLEOTIDE SEQUENCE</scope>
</reference>
<proteinExistence type="predicted"/>